<protein>
    <recommendedName>
        <fullName evidence="3">HEAT repeat domain-containing protein</fullName>
    </recommendedName>
</protein>
<proteinExistence type="predicted"/>
<accession>A0A941IND9</accession>
<dbReference type="AlphaFoldDB" id="A0A941IND9"/>
<dbReference type="SUPFAM" id="SSF48371">
    <property type="entry name" value="ARM repeat"/>
    <property type="match status" value="1"/>
</dbReference>
<organism evidence="1 2">
    <name type="scientific">Actinospica durhamensis</name>
    <dbReference type="NCBI Taxonomy" id="1508375"/>
    <lineage>
        <taxon>Bacteria</taxon>
        <taxon>Bacillati</taxon>
        <taxon>Actinomycetota</taxon>
        <taxon>Actinomycetes</taxon>
        <taxon>Catenulisporales</taxon>
        <taxon>Actinospicaceae</taxon>
        <taxon>Actinospica</taxon>
    </lineage>
</organism>
<dbReference type="Proteomes" id="UP000675781">
    <property type="component" value="Unassembled WGS sequence"/>
</dbReference>
<reference evidence="1" key="1">
    <citation type="submission" date="2021-04" db="EMBL/GenBank/DDBJ databases">
        <title>Genome based classification of Actinospica acidithermotolerans sp. nov., an actinobacterium isolated from an Indonesian hot spring.</title>
        <authorList>
            <person name="Kusuma A.B."/>
            <person name="Putra K.E."/>
            <person name="Nafisah S."/>
            <person name="Loh J."/>
            <person name="Nouioui I."/>
            <person name="Goodfellow M."/>
        </authorList>
    </citation>
    <scope>NUCLEOTIDE SEQUENCE</scope>
    <source>
        <strain evidence="1">CSCA 57</strain>
    </source>
</reference>
<keyword evidence="2" id="KW-1185">Reference proteome</keyword>
<dbReference type="EMBL" id="JAGSOG010000041">
    <property type="protein sequence ID" value="MBR7833864.1"/>
    <property type="molecule type" value="Genomic_DNA"/>
</dbReference>
<evidence type="ECO:0008006" key="3">
    <source>
        <dbReference type="Google" id="ProtNLM"/>
    </source>
</evidence>
<dbReference type="RefSeq" id="WP_212528384.1">
    <property type="nucleotide sequence ID" value="NZ_JAGSOG010000041.1"/>
</dbReference>
<evidence type="ECO:0000313" key="1">
    <source>
        <dbReference type="EMBL" id="MBR7833864.1"/>
    </source>
</evidence>
<dbReference type="Gene3D" id="1.25.10.10">
    <property type="entry name" value="Leucine-rich Repeat Variant"/>
    <property type="match status" value="1"/>
</dbReference>
<dbReference type="InterPro" id="IPR016024">
    <property type="entry name" value="ARM-type_fold"/>
</dbReference>
<dbReference type="InterPro" id="IPR011989">
    <property type="entry name" value="ARM-like"/>
</dbReference>
<comment type="caution">
    <text evidence="1">The sequence shown here is derived from an EMBL/GenBank/DDBJ whole genome shotgun (WGS) entry which is preliminary data.</text>
</comment>
<name>A0A941IND9_9ACTN</name>
<gene>
    <name evidence="1" type="ORF">KDL01_11340</name>
</gene>
<sequence length="300" mass="31952">MSPLDAVEPETSDPDEPAWVARLSGAVDHDDYAWTELGCVRGEPPMFTTAQRERIAALDAGNLGEAVQLLGELLHHHVWQDQGDRIDVARILGALSPAHVDEAAAVLQSVADADESGYARICAAQALAGLGAPFAVKAAGALLPMITDLAATPQLREHAARALAEFGPDYLDRAVRALREVLAATRLDPYPGILAVKALAALNREHHADVSETLAAVAESPGPRPWELVEPLSELGRALPQYAVPIGNAQRALLALPATSPLQRLQTARYHGIDLGSPFDTEVDEILRTALPLHNTQPPP</sequence>
<evidence type="ECO:0000313" key="2">
    <source>
        <dbReference type="Proteomes" id="UP000675781"/>
    </source>
</evidence>